<evidence type="ECO:0000313" key="2">
    <source>
        <dbReference type="EMBL" id="EOQ38721.1"/>
    </source>
</evidence>
<dbReference type="InterPro" id="IPR010982">
    <property type="entry name" value="Lambda_DNA-bd_dom_sf"/>
</dbReference>
<sequence>MKNTDELTHEIQMADDIVSYFEKNRDEMQICTLPEYLQEWLERKELTRADVVRHSNLNKAYVYQIFSGKKFPSRDKVIALAFGLQLTVGETQSLLKQAGHRELYPRDPRDALLLFAFSKKMSIIDANELLYDHEIEVLE</sequence>
<dbReference type="SUPFAM" id="SSF47413">
    <property type="entry name" value="lambda repressor-like DNA-binding domains"/>
    <property type="match status" value="1"/>
</dbReference>
<protein>
    <recommendedName>
        <fullName evidence="1">HTH cro/C1-type domain-containing protein</fullName>
    </recommendedName>
</protein>
<accession>R8W2F2</accession>
<dbReference type="InterPro" id="IPR001387">
    <property type="entry name" value="Cro/C1-type_HTH"/>
</dbReference>
<dbReference type="OrthoDB" id="3233490at2"/>
<evidence type="ECO:0000259" key="1">
    <source>
        <dbReference type="PROSITE" id="PS50943"/>
    </source>
</evidence>
<name>R8W2F2_9FIRM</name>
<dbReference type="Gene3D" id="1.10.260.40">
    <property type="entry name" value="lambda repressor-like DNA-binding domains"/>
    <property type="match status" value="1"/>
</dbReference>
<dbReference type="PROSITE" id="PS50943">
    <property type="entry name" value="HTH_CROC1"/>
    <property type="match status" value="1"/>
</dbReference>
<reference evidence="2 3" key="1">
    <citation type="submission" date="2013-01" db="EMBL/GenBank/DDBJ databases">
        <title>The Genome Sequence of Butyricicoccus pullicaecorum 1.2.</title>
        <authorList>
            <consortium name="The Broad Institute Genome Sequencing Platform"/>
            <person name="Earl A."/>
            <person name="Ward D."/>
            <person name="Feldgarden M."/>
            <person name="Gevers D."/>
            <person name="Van Immerseel F."/>
            <person name="Eeckhaut V."/>
            <person name="Walker B."/>
            <person name="Young S.K."/>
            <person name="Zeng Q."/>
            <person name="Gargeya S."/>
            <person name="Fitzgerald M."/>
            <person name="Haas B."/>
            <person name="Abouelleil A."/>
            <person name="Alvarado L."/>
            <person name="Arachchi H.M."/>
            <person name="Berlin A.M."/>
            <person name="Chapman S.B."/>
            <person name="Dewar J."/>
            <person name="Goldberg J."/>
            <person name="Griggs A."/>
            <person name="Gujja S."/>
            <person name="Hansen M."/>
            <person name="Howarth C."/>
            <person name="Imamovic A."/>
            <person name="Larimer J."/>
            <person name="McCowan C."/>
            <person name="Murphy C."/>
            <person name="Neiman D."/>
            <person name="Pearson M."/>
            <person name="Priest M."/>
            <person name="Roberts A."/>
            <person name="Saif S."/>
            <person name="Shea T."/>
            <person name="Sisk P."/>
            <person name="Sykes S."/>
            <person name="Wortman J."/>
            <person name="Nusbaum C."/>
            <person name="Birren B."/>
        </authorList>
    </citation>
    <scope>NUCLEOTIDE SEQUENCE [LARGE SCALE GENOMIC DNA]</scope>
    <source>
        <strain evidence="2 3">1.2</strain>
    </source>
</reference>
<organism evidence="2 3">
    <name type="scientific">Butyricicoccus pullicaecorum 1.2</name>
    <dbReference type="NCBI Taxonomy" id="1203606"/>
    <lineage>
        <taxon>Bacteria</taxon>
        <taxon>Bacillati</taxon>
        <taxon>Bacillota</taxon>
        <taxon>Clostridia</taxon>
        <taxon>Eubacteriales</taxon>
        <taxon>Butyricicoccaceae</taxon>
        <taxon>Butyricicoccus</taxon>
    </lineage>
</organism>
<dbReference type="eggNOG" id="ENOG5032ZVG">
    <property type="taxonomic scope" value="Bacteria"/>
</dbReference>
<dbReference type="EMBL" id="AQOB01000004">
    <property type="protein sequence ID" value="EOQ38721.1"/>
    <property type="molecule type" value="Genomic_DNA"/>
</dbReference>
<evidence type="ECO:0000313" key="3">
    <source>
        <dbReference type="Proteomes" id="UP000013981"/>
    </source>
</evidence>
<proteinExistence type="predicted"/>
<dbReference type="GO" id="GO:0003677">
    <property type="term" value="F:DNA binding"/>
    <property type="evidence" value="ECO:0007669"/>
    <property type="project" value="InterPro"/>
</dbReference>
<dbReference type="HOGENOM" id="CLU_138399_0_0_9"/>
<gene>
    <name evidence="2" type="ORF">HMPREF1526_01762</name>
</gene>
<comment type="caution">
    <text evidence="2">The sequence shown here is derived from an EMBL/GenBank/DDBJ whole genome shotgun (WGS) entry which is preliminary data.</text>
</comment>
<feature type="domain" description="HTH cro/C1-type" evidence="1">
    <location>
        <begin position="37"/>
        <end position="91"/>
    </location>
</feature>
<dbReference type="Proteomes" id="UP000013981">
    <property type="component" value="Unassembled WGS sequence"/>
</dbReference>
<dbReference type="AlphaFoldDB" id="R8W2F2"/>
<keyword evidence="3" id="KW-1185">Reference proteome</keyword>
<dbReference type="PATRIC" id="fig|1203606.4.peg.1715"/>
<dbReference type="SMART" id="SM00530">
    <property type="entry name" value="HTH_XRE"/>
    <property type="match status" value="1"/>
</dbReference>
<dbReference type="RefSeq" id="WP_016147899.1">
    <property type="nucleotide sequence ID" value="NZ_KB976103.1"/>
</dbReference>